<proteinExistence type="predicted"/>
<dbReference type="InterPro" id="IPR013225">
    <property type="entry name" value="PaaX_C"/>
</dbReference>
<dbReference type="InterPro" id="IPR012906">
    <property type="entry name" value="PaaX-like_N"/>
</dbReference>
<dbReference type="PIRSF" id="PIRSF020623">
    <property type="entry name" value="PaaX"/>
    <property type="match status" value="1"/>
</dbReference>
<dbReference type="SUPFAM" id="SSF46785">
    <property type="entry name" value="Winged helix' DNA-binding domain"/>
    <property type="match status" value="1"/>
</dbReference>
<comment type="caution">
    <text evidence="4">The sequence shown here is derived from an EMBL/GenBank/DDBJ whole genome shotgun (WGS) entry which is preliminary data.</text>
</comment>
<reference evidence="4 5" key="1">
    <citation type="submission" date="2014-04" db="EMBL/GenBank/DDBJ databases">
        <title>The Genome Sequence of Mycobacterium tuberculosis TKK-01-0051.</title>
        <authorList>
            <consortium name="The Broad Institute Genomics Platform"/>
            <consortium name="The Broad Institute Genome Sequencing Center for Infectious Disease"/>
            <person name="Earl A.M."/>
            <person name="Cohen K."/>
            <person name="Pym A."/>
            <person name="Bishai W."/>
            <person name="Maharaj K."/>
            <person name="Desjardins C."/>
            <person name="Abeel T."/>
            <person name="Young S."/>
            <person name="Zeng Q."/>
            <person name="Gargeya S."/>
            <person name="Abouelleil A."/>
            <person name="Alvarado L."/>
            <person name="Chapman S.B."/>
            <person name="Gainer-Dewar J."/>
            <person name="Goldberg J."/>
            <person name="Griggs A."/>
            <person name="Gujja S."/>
            <person name="Hansen M."/>
            <person name="Howarth C."/>
            <person name="Imamovic A."/>
            <person name="Larimer J."/>
            <person name="Murphy C."/>
            <person name="Naylor J."/>
            <person name="Pearson M."/>
            <person name="Poon T.W."/>
            <person name="Priest M."/>
            <person name="Roberts A."/>
            <person name="Saif S."/>
            <person name="Shea T."/>
            <person name="Sykes S."/>
            <person name="Wortman J."/>
            <person name="Nusbaum C."/>
            <person name="Birren B."/>
        </authorList>
    </citation>
    <scope>NUCLEOTIDE SEQUENCE [LARGE SCALE GENOMIC DNA]</scope>
    <source>
        <strain evidence="4 5">TKK-01-0051</strain>
    </source>
</reference>
<name>A0A051TK45_9MYCO</name>
<protein>
    <recommendedName>
        <fullName evidence="6">PaaX family transcriptional regulator</fullName>
    </recommendedName>
</protein>
<feature type="domain" description="Transcriptional repressor PaaX-like C-terminal" evidence="2">
    <location>
        <begin position="196"/>
        <end position="281"/>
    </location>
</feature>
<dbReference type="PANTHER" id="PTHR30319">
    <property type="entry name" value="PHENYLACETIC ACID REGULATOR-RELATED TRANSCRIPTIONAL REPRESSOR"/>
    <property type="match status" value="1"/>
</dbReference>
<dbReference type="InterPro" id="IPR036390">
    <property type="entry name" value="WH_DNA-bd_sf"/>
</dbReference>
<dbReference type="AlphaFoldDB" id="A0A051TK45"/>
<evidence type="ECO:0000259" key="3">
    <source>
        <dbReference type="Pfam" id="PF20803"/>
    </source>
</evidence>
<accession>A0A051TK45</accession>
<dbReference type="Pfam" id="PF20803">
    <property type="entry name" value="PaaX_M"/>
    <property type="match status" value="1"/>
</dbReference>
<sequence>MPKRHSNMTSDQFDHRTAWLEPPQPQDLILTLLADNVRNRHERVWSSALSQIIEEFGFSASLIRASLARLARRNLIGRQKRGRFVAFHLTPRAEQLFAEGDRRIFTLGRNDQSDGKVTLLIHSMPSDMHHERARLSRRLRFLGFGSPQDGVWICAGHRAQEVTGILEELGVGHFHSIIVGRLAELAGAQPVLDNAWNFQRLHERYKAYVEVFAPFADAPTRSDREALHIRTVATHNYRQFPVLDPGIDSLLHPAPAYRAQAISLFRNIHEGLAESAHRYFDQLASDTGIRAR</sequence>
<feature type="domain" description="Transcriptional repressor PaaX-like central Cas2-like" evidence="3">
    <location>
        <begin position="112"/>
        <end position="182"/>
    </location>
</feature>
<dbReference type="Gene3D" id="1.10.10.10">
    <property type="entry name" value="Winged helix-like DNA-binding domain superfamily/Winged helix DNA-binding domain"/>
    <property type="match status" value="1"/>
</dbReference>
<evidence type="ECO:0000259" key="1">
    <source>
        <dbReference type="Pfam" id="PF07848"/>
    </source>
</evidence>
<dbReference type="HOGENOM" id="CLU_067515_1_0_11"/>
<evidence type="ECO:0000313" key="4">
    <source>
        <dbReference type="EMBL" id="KBZ57170.1"/>
    </source>
</evidence>
<gene>
    <name evidence="4" type="ORF">K875_05688</name>
</gene>
<dbReference type="Pfam" id="PF07848">
    <property type="entry name" value="PaaX"/>
    <property type="match status" value="1"/>
</dbReference>
<dbReference type="Pfam" id="PF08223">
    <property type="entry name" value="PaaX_C"/>
    <property type="match status" value="1"/>
</dbReference>
<dbReference type="PATRIC" id="fig|1324261.3.peg.5730"/>
<organism evidence="4 5">
    <name type="scientific">Mycobacterium [tuberculosis] TKK-01-0051</name>
    <dbReference type="NCBI Taxonomy" id="1324261"/>
    <lineage>
        <taxon>Bacteria</taxon>
        <taxon>Bacillati</taxon>
        <taxon>Actinomycetota</taxon>
        <taxon>Actinomycetes</taxon>
        <taxon>Mycobacteriales</taxon>
        <taxon>Mycobacteriaceae</taxon>
        <taxon>Mycobacterium</taxon>
        <taxon>Mycobacterium avium complex (MAC)</taxon>
    </lineage>
</organism>
<feature type="domain" description="Transcriptional repressor PaaX-like N-terminal" evidence="1">
    <location>
        <begin position="26"/>
        <end position="92"/>
    </location>
</feature>
<evidence type="ECO:0000259" key="2">
    <source>
        <dbReference type="Pfam" id="PF08223"/>
    </source>
</evidence>
<dbReference type="Proteomes" id="UP000025947">
    <property type="component" value="Unassembled WGS sequence"/>
</dbReference>
<dbReference type="InterPro" id="IPR011965">
    <property type="entry name" value="PaaX_trns_reg"/>
</dbReference>
<dbReference type="PANTHER" id="PTHR30319:SF1">
    <property type="entry name" value="TRANSCRIPTIONAL REPRESSOR PAAX"/>
    <property type="match status" value="1"/>
</dbReference>
<dbReference type="InterPro" id="IPR036388">
    <property type="entry name" value="WH-like_DNA-bd_sf"/>
</dbReference>
<evidence type="ECO:0008006" key="6">
    <source>
        <dbReference type="Google" id="ProtNLM"/>
    </source>
</evidence>
<dbReference type="EMBL" id="JLXW01000013">
    <property type="protein sequence ID" value="KBZ57170.1"/>
    <property type="molecule type" value="Genomic_DNA"/>
</dbReference>
<dbReference type="GO" id="GO:0006351">
    <property type="term" value="P:DNA-templated transcription"/>
    <property type="evidence" value="ECO:0007669"/>
    <property type="project" value="InterPro"/>
</dbReference>
<keyword evidence="5" id="KW-1185">Reference proteome</keyword>
<dbReference type="InterPro" id="IPR048846">
    <property type="entry name" value="PaaX-like_central"/>
</dbReference>
<evidence type="ECO:0000313" key="5">
    <source>
        <dbReference type="Proteomes" id="UP000025947"/>
    </source>
</evidence>